<accession>A0A8U0HTN3</accession>
<gene>
    <name evidence="1" type="ORF">M0R89_18265</name>
</gene>
<dbReference type="AlphaFoldDB" id="A0A8U0HTN3"/>
<dbReference type="EMBL" id="CP096659">
    <property type="protein sequence ID" value="UPV74462.1"/>
    <property type="molecule type" value="Genomic_DNA"/>
</dbReference>
<dbReference type="RefSeq" id="WP_248650507.1">
    <property type="nucleotide sequence ID" value="NZ_CP096659.1"/>
</dbReference>
<evidence type="ECO:0000313" key="2">
    <source>
        <dbReference type="Proteomes" id="UP000830729"/>
    </source>
</evidence>
<reference evidence="1 2" key="1">
    <citation type="submission" date="2022-04" db="EMBL/GenBank/DDBJ databases">
        <title>Diverse halophilic archaea isolated from saline environments.</title>
        <authorList>
            <person name="Cui H.-L."/>
        </authorList>
    </citation>
    <scope>NUCLEOTIDE SEQUENCE [LARGE SCALE GENOMIC DNA]</scope>
    <source>
        <strain evidence="1 2">XZYJT49</strain>
    </source>
</reference>
<keyword evidence="2" id="KW-1185">Reference proteome</keyword>
<dbReference type="Proteomes" id="UP000830729">
    <property type="component" value="Chromosome"/>
</dbReference>
<organism evidence="1 2">
    <name type="scientific">Halorussus limi</name>
    <dbReference type="NCBI Taxonomy" id="2938695"/>
    <lineage>
        <taxon>Archaea</taxon>
        <taxon>Methanobacteriati</taxon>
        <taxon>Methanobacteriota</taxon>
        <taxon>Stenosarchaea group</taxon>
        <taxon>Halobacteria</taxon>
        <taxon>Halobacteriales</taxon>
        <taxon>Haladaptataceae</taxon>
        <taxon>Halorussus</taxon>
    </lineage>
</organism>
<protein>
    <submittedName>
        <fullName evidence="1">Uncharacterized protein</fullName>
    </submittedName>
</protein>
<proteinExistence type="predicted"/>
<dbReference type="GeneID" id="72187186"/>
<evidence type="ECO:0000313" key="1">
    <source>
        <dbReference type="EMBL" id="UPV74462.1"/>
    </source>
</evidence>
<sequence length="80" mass="8829">MEIDFVSGDAEGVRLVSDASRGYVTSLGNTRPEGLDVLLAVQTDEVRCVRKLSVDPVIVVDVSHNRRCDRFALDEKLDLP</sequence>
<dbReference type="KEGG" id="halx:M0R89_18265"/>
<name>A0A8U0HTN3_9EURY</name>